<reference evidence="2" key="1">
    <citation type="thesis" date="2020" institute="ProQuest LLC" country="789 East Eisenhower Parkway, Ann Arbor, MI, USA">
        <title>Comparative Genomics and Chromosome Evolution.</title>
        <authorList>
            <person name="Mudd A.B."/>
        </authorList>
    </citation>
    <scope>NUCLEOTIDE SEQUENCE</scope>
    <source>
        <strain evidence="2">237g6f4</strain>
        <tissue evidence="2">Blood</tissue>
    </source>
</reference>
<dbReference type="EMBL" id="WNYA01000001">
    <property type="protein sequence ID" value="KAG8599279.1"/>
    <property type="molecule type" value="Genomic_DNA"/>
</dbReference>
<evidence type="ECO:0000256" key="1">
    <source>
        <dbReference type="SAM" id="Phobius"/>
    </source>
</evidence>
<evidence type="ECO:0000313" key="2">
    <source>
        <dbReference type="EMBL" id="KAG8599279.1"/>
    </source>
</evidence>
<organism evidence="2 3">
    <name type="scientific">Engystomops pustulosus</name>
    <name type="common">Tungara frog</name>
    <name type="synonym">Physalaemus pustulosus</name>
    <dbReference type="NCBI Taxonomy" id="76066"/>
    <lineage>
        <taxon>Eukaryota</taxon>
        <taxon>Metazoa</taxon>
        <taxon>Chordata</taxon>
        <taxon>Craniata</taxon>
        <taxon>Vertebrata</taxon>
        <taxon>Euteleostomi</taxon>
        <taxon>Amphibia</taxon>
        <taxon>Batrachia</taxon>
        <taxon>Anura</taxon>
        <taxon>Neobatrachia</taxon>
        <taxon>Hyloidea</taxon>
        <taxon>Leptodactylidae</taxon>
        <taxon>Leiuperinae</taxon>
        <taxon>Engystomops</taxon>
    </lineage>
</organism>
<accession>A0AAV7DQR1</accession>
<feature type="transmembrane region" description="Helical" evidence="1">
    <location>
        <begin position="35"/>
        <end position="53"/>
    </location>
</feature>
<name>A0AAV7DQR1_ENGPU</name>
<comment type="caution">
    <text evidence="2">The sequence shown here is derived from an EMBL/GenBank/DDBJ whole genome shotgun (WGS) entry which is preliminary data.</text>
</comment>
<protein>
    <submittedName>
        <fullName evidence="2">Uncharacterized protein</fullName>
    </submittedName>
</protein>
<keyword evidence="1" id="KW-0472">Membrane</keyword>
<dbReference type="Proteomes" id="UP000824782">
    <property type="component" value="Unassembled WGS sequence"/>
</dbReference>
<keyword evidence="1" id="KW-1133">Transmembrane helix</keyword>
<dbReference type="AlphaFoldDB" id="A0AAV7DQR1"/>
<evidence type="ECO:0000313" key="3">
    <source>
        <dbReference type="Proteomes" id="UP000824782"/>
    </source>
</evidence>
<proteinExistence type="predicted"/>
<gene>
    <name evidence="2" type="ORF">GDO81_002985</name>
</gene>
<keyword evidence="1" id="KW-0812">Transmembrane</keyword>
<sequence>MLLCCWRTRGGICPMGSPRICSGVFLPKPCQRLSVAPLLCIFLMILDSLFLALPFPKIRCRLLGTHRTFLGTCCRFGRI</sequence>
<keyword evidence="3" id="KW-1185">Reference proteome</keyword>